<reference evidence="1" key="2">
    <citation type="submission" date="2023-05" db="EMBL/GenBank/DDBJ databases">
        <authorList>
            <person name="Fouks B."/>
        </authorList>
    </citation>
    <scope>NUCLEOTIDE SEQUENCE</scope>
    <source>
        <strain evidence="1">Stay&amp;Tobe</strain>
        <tissue evidence="1">Testes</tissue>
    </source>
</reference>
<keyword evidence="2" id="KW-1185">Reference proteome</keyword>
<proteinExistence type="predicted"/>
<accession>A0AAD8EET2</accession>
<feature type="non-terminal residue" evidence="1">
    <location>
        <position position="1"/>
    </location>
</feature>
<dbReference type="Gene3D" id="3.60.10.10">
    <property type="entry name" value="Endonuclease/exonuclease/phosphatase"/>
    <property type="match status" value="1"/>
</dbReference>
<dbReference type="InterPro" id="IPR036691">
    <property type="entry name" value="Endo/exonu/phosph_ase_sf"/>
</dbReference>
<evidence type="ECO:0008006" key="3">
    <source>
        <dbReference type="Google" id="ProtNLM"/>
    </source>
</evidence>
<sequence>MTLLKAGKMQELAEQLSIVKLDIVALQEIRWNGNGIINKKRTGQAGTGFFVKKQILHTVIDFKPYNARICKLRIQSKYNKITLINTYAPTEEKAIEIKEEVYEELQNAIKEIPKRQHTIHETTNTNGEMLCHFAIQNNLKIMSTHFQHKQIHKATWISPDHNIMNQIDHVLITRSKYDLIEDVRTLRGPNIDSDHFLVRIIFKQSLPTKYKKKYEQTFKWNKQNLQNSDKLKQYKEVLISKIKDLPENENENINDKWNKLKNTIIEAAEQTIQKQEKTERNEWWDNDCREIIDQKMKQEEQRNFRMNDVGKFLNNVKNFNYCTKSTTLMCKDAEGTIQSDATKVLKRWREHFINVFKADQIQENSLTTQASNE</sequence>
<dbReference type="EMBL" id="JASPKZ010006078">
    <property type="protein sequence ID" value="KAJ9587668.1"/>
    <property type="molecule type" value="Genomic_DNA"/>
</dbReference>
<comment type="caution">
    <text evidence="1">The sequence shown here is derived from an EMBL/GenBank/DDBJ whole genome shotgun (WGS) entry which is preliminary data.</text>
</comment>
<dbReference type="AlphaFoldDB" id="A0AAD8EET2"/>
<protein>
    <recommendedName>
        <fullName evidence="3">Endonuclease/exonuclease/phosphatase domain-containing protein</fullName>
    </recommendedName>
</protein>
<name>A0AAD8EET2_DIPPU</name>
<evidence type="ECO:0000313" key="2">
    <source>
        <dbReference type="Proteomes" id="UP001233999"/>
    </source>
</evidence>
<gene>
    <name evidence="1" type="ORF">L9F63_018920</name>
</gene>
<dbReference type="Proteomes" id="UP001233999">
    <property type="component" value="Unassembled WGS sequence"/>
</dbReference>
<dbReference type="SUPFAM" id="SSF56219">
    <property type="entry name" value="DNase I-like"/>
    <property type="match status" value="1"/>
</dbReference>
<evidence type="ECO:0000313" key="1">
    <source>
        <dbReference type="EMBL" id="KAJ9587668.1"/>
    </source>
</evidence>
<dbReference type="CDD" id="cd09076">
    <property type="entry name" value="L1-EN"/>
    <property type="match status" value="1"/>
</dbReference>
<reference evidence="1" key="1">
    <citation type="journal article" date="2023" name="IScience">
        <title>Live-bearing cockroach genome reveals convergent evolutionary mechanisms linked to viviparity in insects and beyond.</title>
        <authorList>
            <person name="Fouks B."/>
            <person name="Harrison M.C."/>
            <person name="Mikhailova A.A."/>
            <person name="Marchal E."/>
            <person name="English S."/>
            <person name="Carruthers M."/>
            <person name="Jennings E.C."/>
            <person name="Chiamaka E.L."/>
            <person name="Frigard R.A."/>
            <person name="Pippel M."/>
            <person name="Attardo G.M."/>
            <person name="Benoit J.B."/>
            <person name="Bornberg-Bauer E."/>
            <person name="Tobe S.S."/>
        </authorList>
    </citation>
    <scope>NUCLEOTIDE SEQUENCE</scope>
    <source>
        <strain evidence="1">Stay&amp;Tobe</strain>
    </source>
</reference>
<organism evidence="1 2">
    <name type="scientific">Diploptera punctata</name>
    <name type="common">Pacific beetle cockroach</name>
    <dbReference type="NCBI Taxonomy" id="6984"/>
    <lineage>
        <taxon>Eukaryota</taxon>
        <taxon>Metazoa</taxon>
        <taxon>Ecdysozoa</taxon>
        <taxon>Arthropoda</taxon>
        <taxon>Hexapoda</taxon>
        <taxon>Insecta</taxon>
        <taxon>Pterygota</taxon>
        <taxon>Neoptera</taxon>
        <taxon>Polyneoptera</taxon>
        <taxon>Dictyoptera</taxon>
        <taxon>Blattodea</taxon>
        <taxon>Blaberoidea</taxon>
        <taxon>Blaberidae</taxon>
        <taxon>Diplopterinae</taxon>
        <taxon>Diploptera</taxon>
    </lineage>
</organism>